<dbReference type="GO" id="GO:0005737">
    <property type="term" value="C:cytoplasm"/>
    <property type="evidence" value="ECO:0007669"/>
    <property type="project" value="TreeGrafter"/>
</dbReference>
<sequence length="321" mass="35609">MLPTPVSSHKRESLVRRRHRTVDLFRRPARLTNLGVFLLAAIAAISLLLNLKHYISSESDFGYALPGSLASTLVRPAVQNLTHLIIVPGHGIWTGAHARELTDESAWVLAPYQRGKGRPAVLLEHIARGVELTLEDDNSLLVFSGGQTSPLSTTTEAESYHRLAIAASLLPSPTSSIIPFTRATTEPFALDSYQNLMFSIARFREFTGVYPRKITIVGYQFKRRRFEELHRVALRWSPADLEYVGLSLGGTMEEQEAFEGEPYSADLYGCHPPLSTKRASRNPHGRIHAYHTSAPELRGLLEWCPASRASVFTGALPWDGA</sequence>
<dbReference type="InterPro" id="IPR055323">
    <property type="entry name" value="C57A10.07/YOR238W"/>
</dbReference>
<evidence type="ECO:0000256" key="1">
    <source>
        <dbReference type="SAM" id="Phobius"/>
    </source>
</evidence>
<name>A0A4S4KXI1_9AGAM</name>
<feature type="transmembrane region" description="Helical" evidence="1">
    <location>
        <begin position="31"/>
        <end position="51"/>
    </location>
</feature>
<protein>
    <recommendedName>
        <fullName evidence="4">DUF218 domain-containing protein</fullName>
    </recommendedName>
</protein>
<dbReference type="OrthoDB" id="4347at2759"/>
<reference evidence="2 3" key="1">
    <citation type="submission" date="2019-02" db="EMBL/GenBank/DDBJ databases">
        <title>Genome sequencing of the rare red list fungi Bondarzewia mesenterica.</title>
        <authorList>
            <person name="Buettner E."/>
            <person name="Kellner H."/>
        </authorList>
    </citation>
    <scope>NUCLEOTIDE SEQUENCE [LARGE SCALE GENOMIC DNA]</scope>
    <source>
        <strain evidence="2 3">DSM 108281</strain>
    </source>
</reference>
<accession>A0A4S4KXI1</accession>
<dbReference type="AlphaFoldDB" id="A0A4S4KXI1"/>
<evidence type="ECO:0000313" key="2">
    <source>
        <dbReference type="EMBL" id="THH03495.1"/>
    </source>
</evidence>
<comment type="caution">
    <text evidence="2">The sequence shown here is derived from an EMBL/GenBank/DDBJ whole genome shotgun (WGS) entry which is preliminary data.</text>
</comment>
<proteinExistence type="predicted"/>
<dbReference type="EMBL" id="SGPL01001338">
    <property type="protein sequence ID" value="THH03495.1"/>
    <property type="molecule type" value="Genomic_DNA"/>
</dbReference>
<gene>
    <name evidence="2" type="ORF">EW146_g10432</name>
</gene>
<organism evidence="2 3">
    <name type="scientific">Bondarzewia mesenterica</name>
    <dbReference type="NCBI Taxonomy" id="1095465"/>
    <lineage>
        <taxon>Eukaryota</taxon>
        <taxon>Fungi</taxon>
        <taxon>Dikarya</taxon>
        <taxon>Basidiomycota</taxon>
        <taxon>Agaricomycotina</taxon>
        <taxon>Agaricomycetes</taxon>
        <taxon>Russulales</taxon>
        <taxon>Bondarzewiaceae</taxon>
        <taxon>Bondarzewia</taxon>
    </lineage>
</organism>
<dbReference type="Proteomes" id="UP000310158">
    <property type="component" value="Unassembled WGS sequence"/>
</dbReference>
<keyword evidence="1" id="KW-1133">Transmembrane helix</keyword>
<evidence type="ECO:0000313" key="3">
    <source>
        <dbReference type="Proteomes" id="UP000310158"/>
    </source>
</evidence>
<dbReference type="PANTHER" id="PTHR28110:SF1">
    <property type="entry name" value="TRANSMEMBRANE PROTEIN"/>
    <property type="match status" value="1"/>
</dbReference>
<keyword evidence="1" id="KW-0472">Membrane</keyword>
<dbReference type="PANTHER" id="PTHR28110">
    <property type="entry name" value="TRANSMEMBRANE PROTEIN"/>
    <property type="match status" value="1"/>
</dbReference>
<keyword evidence="1" id="KW-0812">Transmembrane</keyword>
<evidence type="ECO:0008006" key="4">
    <source>
        <dbReference type="Google" id="ProtNLM"/>
    </source>
</evidence>
<keyword evidence="3" id="KW-1185">Reference proteome</keyword>